<gene>
    <name evidence="1" type="ORF">BofuT4_uP094150.1</name>
</gene>
<evidence type="ECO:0000313" key="2">
    <source>
        <dbReference type="Proteomes" id="UP000008177"/>
    </source>
</evidence>
<proteinExistence type="predicted"/>
<evidence type="ECO:0000313" key="1">
    <source>
        <dbReference type="EMBL" id="CCD49707.1"/>
    </source>
</evidence>
<dbReference type="EMBL" id="FQ790321">
    <property type="protein sequence ID" value="CCD49707.1"/>
    <property type="molecule type" value="Genomic_DNA"/>
</dbReference>
<protein>
    <submittedName>
        <fullName evidence="1">Uncharacterized protein</fullName>
    </submittedName>
</protein>
<sequence>MDDAINSETANPKKSIEIRNTSRSALCSLREAHLKQLLIHWTQKSVCWVKHGLEDLEISKSPYIQRQFPDNHRFTLTAL</sequence>
<dbReference type="AlphaFoldDB" id="G2YD59"/>
<dbReference type="HOGENOM" id="CLU_2605758_0_0_1"/>
<dbReference type="InParanoid" id="G2YD59"/>
<name>G2YD59_BOTF4</name>
<accession>G2YD59</accession>
<dbReference type="Proteomes" id="UP000008177">
    <property type="component" value="Unplaced contigs"/>
</dbReference>
<reference evidence="2" key="1">
    <citation type="journal article" date="2011" name="PLoS Genet.">
        <title>Genomic analysis of the necrotrophic fungal pathogens Sclerotinia sclerotiorum and Botrytis cinerea.</title>
        <authorList>
            <person name="Amselem J."/>
            <person name="Cuomo C.A."/>
            <person name="van Kan J.A."/>
            <person name="Viaud M."/>
            <person name="Benito E.P."/>
            <person name="Couloux A."/>
            <person name="Coutinho P.M."/>
            <person name="de Vries R.P."/>
            <person name="Dyer P.S."/>
            <person name="Fillinger S."/>
            <person name="Fournier E."/>
            <person name="Gout L."/>
            <person name="Hahn M."/>
            <person name="Kohn L."/>
            <person name="Lapalu N."/>
            <person name="Plummer K.M."/>
            <person name="Pradier J.M."/>
            <person name="Quevillon E."/>
            <person name="Sharon A."/>
            <person name="Simon A."/>
            <person name="ten Have A."/>
            <person name="Tudzynski B."/>
            <person name="Tudzynski P."/>
            <person name="Wincker P."/>
            <person name="Andrew M."/>
            <person name="Anthouard V."/>
            <person name="Beever R.E."/>
            <person name="Beffa R."/>
            <person name="Benoit I."/>
            <person name="Bouzid O."/>
            <person name="Brault B."/>
            <person name="Chen Z."/>
            <person name="Choquer M."/>
            <person name="Collemare J."/>
            <person name="Cotton P."/>
            <person name="Danchin E.G."/>
            <person name="Da Silva C."/>
            <person name="Gautier A."/>
            <person name="Giraud C."/>
            <person name="Giraud T."/>
            <person name="Gonzalez C."/>
            <person name="Grossetete S."/>
            <person name="Guldener U."/>
            <person name="Henrissat B."/>
            <person name="Howlett B.J."/>
            <person name="Kodira C."/>
            <person name="Kretschmer M."/>
            <person name="Lappartient A."/>
            <person name="Leroch M."/>
            <person name="Levis C."/>
            <person name="Mauceli E."/>
            <person name="Neuveglise C."/>
            <person name="Oeser B."/>
            <person name="Pearson M."/>
            <person name="Poulain J."/>
            <person name="Poussereau N."/>
            <person name="Quesneville H."/>
            <person name="Rascle C."/>
            <person name="Schumacher J."/>
            <person name="Segurens B."/>
            <person name="Sexton A."/>
            <person name="Silva E."/>
            <person name="Sirven C."/>
            <person name="Soanes D.M."/>
            <person name="Talbot N.J."/>
            <person name="Templeton M."/>
            <person name="Yandava C."/>
            <person name="Yarden O."/>
            <person name="Zeng Q."/>
            <person name="Rollins J.A."/>
            <person name="Lebrun M.H."/>
            <person name="Dickman M."/>
        </authorList>
    </citation>
    <scope>NUCLEOTIDE SEQUENCE [LARGE SCALE GENOMIC DNA]</scope>
    <source>
        <strain evidence="2">T4</strain>
    </source>
</reference>
<organism evidence="1 2">
    <name type="scientific">Botryotinia fuckeliana (strain T4)</name>
    <name type="common">Noble rot fungus</name>
    <name type="synonym">Botrytis cinerea</name>
    <dbReference type="NCBI Taxonomy" id="999810"/>
    <lineage>
        <taxon>Eukaryota</taxon>
        <taxon>Fungi</taxon>
        <taxon>Dikarya</taxon>
        <taxon>Ascomycota</taxon>
        <taxon>Pezizomycotina</taxon>
        <taxon>Leotiomycetes</taxon>
        <taxon>Helotiales</taxon>
        <taxon>Sclerotiniaceae</taxon>
        <taxon>Botrytis</taxon>
    </lineage>
</organism>